<gene>
    <name evidence="8" type="ORF">EP073_10750</name>
</gene>
<dbReference type="Proteomes" id="UP000287502">
    <property type="component" value="Chromosome"/>
</dbReference>
<evidence type="ECO:0000259" key="7">
    <source>
        <dbReference type="Pfam" id="PF00892"/>
    </source>
</evidence>
<feature type="domain" description="EamA" evidence="7">
    <location>
        <begin position="13"/>
        <end position="141"/>
    </location>
</feature>
<feature type="transmembrane region" description="Helical" evidence="6">
    <location>
        <begin position="7"/>
        <end position="27"/>
    </location>
</feature>
<feature type="transmembrane region" description="Helical" evidence="6">
    <location>
        <begin position="185"/>
        <end position="206"/>
    </location>
</feature>
<dbReference type="EMBL" id="CP035108">
    <property type="protein sequence ID" value="QAR33861.1"/>
    <property type="molecule type" value="Genomic_DNA"/>
</dbReference>
<dbReference type="SUPFAM" id="SSF103481">
    <property type="entry name" value="Multidrug resistance efflux transporter EmrE"/>
    <property type="match status" value="2"/>
</dbReference>
<feature type="transmembrane region" description="Helical" evidence="6">
    <location>
        <begin position="245"/>
        <end position="264"/>
    </location>
</feature>
<dbReference type="Pfam" id="PF00892">
    <property type="entry name" value="EamA"/>
    <property type="match status" value="2"/>
</dbReference>
<reference evidence="8 9" key="1">
    <citation type="submission" date="2019-01" db="EMBL/GenBank/DDBJ databases">
        <title>Geovibrio thiophilus DSM 11263, complete genome.</title>
        <authorList>
            <person name="Spring S."/>
            <person name="Bunk B."/>
            <person name="Sproer C."/>
        </authorList>
    </citation>
    <scope>NUCLEOTIDE SEQUENCE [LARGE SCALE GENOMIC DNA]</scope>
    <source>
        <strain evidence="8 9">DSM 11263</strain>
    </source>
</reference>
<organism evidence="8 9">
    <name type="scientific">Geovibrio thiophilus</name>
    <dbReference type="NCBI Taxonomy" id="139438"/>
    <lineage>
        <taxon>Bacteria</taxon>
        <taxon>Pseudomonadati</taxon>
        <taxon>Deferribacterota</taxon>
        <taxon>Deferribacteres</taxon>
        <taxon>Deferribacterales</taxon>
        <taxon>Geovibrionaceae</taxon>
        <taxon>Geovibrio</taxon>
    </lineage>
</organism>
<accession>A0A3R5Y7Y0</accession>
<dbReference type="InterPro" id="IPR000620">
    <property type="entry name" value="EamA_dom"/>
</dbReference>
<feature type="transmembrane region" description="Helical" evidence="6">
    <location>
        <begin position="270"/>
        <end position="286"/>
    </location>
</feature>
<dbReference type="RefSeq" id="WP_128467146.1">
    <property type="nucleotide sequence ID" value="NZ_CP035108.1"/>
</dbReference>
<comment type="similarity">
    <text evidence="2">Belongs to the EamA transporter family.</text>
</comment>
<sequence>MTEKHSALLPFAAVLCAVIFWAGSFTATRIALSELPPSTIVWIRMTAGFTLLFPFCFRLFPKNITMGEIKLLAVMALLQPCLYFLLEANALRFTTASQAGVISSTVPMFVAVLSAVFLSEKTGRTAMAGLAVSVLGVAWLTFGSGGDDKAANPALGNMMELGAMVCAAGYMVLTRRLSARFNPWVLTLIQAGSGVLFFSGGASGVFDAEWSGRVTAAVIYLGVFVTIGAFGMYNWGISKIPATRAAVFINLIPVFAVFMGWGMLGESLGASQLAGSAVIAAGVLLAQKKN</sequence>
<feature type="transmembrane region" description="Helical" evidence="6">
    <location>
        <begin position="154"/>
        <end position="173"/>
    </location>
</feature>
<dbReference type="PANTHER" id="PTHR32322">
    <property type="entry name" value="INNER MEMBRANE TRANSPORTER"/>
    <property type="match status" value="1"/>
</dbReference>
<comment type="subcellular location">
    <subcellularLocation>
        <location evidence="1">Membrane</location>
        <topology evidence="1">Multi-pass membrane protein</topology>
    </subcellularLocation>
</comment>
<proteinExistence type="inferred from homology"/>
<evidence type="ECO:0000256" key="1">
    <source>
        <dbReference type="ARBA" id="ARBA00004141"/>
    </source>
</evidence>
<dbReference type="AlphaFoldDB" id="A0A3R5Y7Y0"/>
<feature type="transmembrane region" description="Helical" evidence="6">
    <location>
        <begin position="212"/>
        <end position="233"/>
    </location>
</feature>
<dbReference type="KEGG" id="gtl:EP073_10750"/>
<keyword evidence="3 6" id="KW-0812">Transmembrane</keyword>
<dbReference type="OrthoDB" id="9805239at2"/>
<feature type="domain" description="EamA" evidence="7">
    <location>
        <begin position="156"/>
        <end position="285"/>
    </location>
</feature>
<evidence type="ECO:0000256" key="2">
    <source>
        <dbReference type="ARBA" id="ARBA00007362"/>
    </source>
</evidence>
<dbReference type="InterPro" id="IPR037185">
    <property type="entry name" value="EmrE-like"/>
</dbReference>
<name>A0A3R5Y7Y0_9BACT</name>
<evidence type="ECO:0000313" key="8">
    <source>
        <dbReference type="EMBL" id="QAR33861.1"/>
    </source>
</evidence>
<feature type="transmembrane region" description="Helical" evidence="6">
    <location>
        <begin position="69"/>
        <end position="86"/>
    </location>
</feature>
<feature type="transmembrane region" description="Helical" evidence="6">
    <location>
        <begin position="125"/>
        <end position="142"/>
    </location>
</feature>
<feature type="transmembrane region" description="Helical" evidence="6">
    <location>
        <begin position="98"/>
        <end position="118"/>
    </location>
</feature>
<evidence type="ECO:0000256" key="6">
    <source>
        <dbReference type="SAM" id="Phobius"/>
    </source>
</evidence>
<keyword evidence="4 6" id="KW-1133">Transmembrane helix</keyword>
<evidence type="ECO:0000256" key="5">
    <source>
        <dbReference type="ARBA" id="ARBA00023136"/>
    </source>
</evidence>
<evidence type="ECO:0000313" key="9">
    <source>
        <dbReference type="Proteomes" id="UP000287502"/>
    </source>
</evidence>
<evidence type="ECO:0000256" key="4">
    <source>
        <dbReference type="ARBA" id="ARBA00022989"/>
    </source>
</evidence>
<keyword evidence="9" id="KW-1185">Reference proteome</keyword>
<feature type="transmembrane region" description="Helical" evidence="6">
    <location>
        <begin position="39"/>
        <end position="57"/>
    </location>
</feature>
<dbReference type="Gene3D" id="1.10.3730.20">
    <property type="match status" value="1"/>
</dbReference>
<evidence type="ECO:0000256" key="3">
    <source>
        <dbReference type="ARBA" id="ARBA00022692"/>
    </source>
</evidence>
<keyword evidence="5 6" id="KW-0472">Membrane</keyword>
<dbReference type="GO" id="GO:0016020">
    <property type="term" value="C:membrane"/>
    <property type="evidence" value="ECO:0007669"/>
    <property type="project" value="UniProtKB-SubCell"/>
</dbReference>
<protein>
    <submittedName>
        <fullName evidence="8">DMT family transporter</fullName>
    </submittedName>
</protein>
<dbReference type="InterPro" id="IPR050638">
    <property type="entry name" value="AA-Vitamin_Transporters"/>
</dbReference>
<dbReference type="PANTHER" id="PTHR32322:SF2">
    <property type="entry name" value="EAMA DOMAIN-CONTAINING PROTEIN"/>
    <property type="match status" value="1"/>
</dbReference>